<accession>A0ABW7Q7Z4</accession>
<comment type="caution">
    <text evidence="2">The sequence shown here is derived from an EMBL/GenBank/DDBJ whole genome shotgun (WGS) entry which is preliminary data.</text>
</comment>
<proteinExistence type="predicted"/>
<dbReference type="PANTHER" id="PTHR46211">
    <property type="entry name" value="GLYCEROPHOSPHORYL DIESTER PHOSPHODIESTERASE"/>
    <property type="match status" value="1"/>
</dbReference>
<dbReference type="InterPro" id="IPR030395">
    <property type="entry name" value="GP_PDE_dom"/>
</dbReference>
<gene>
    <name evidence="2" type="ORF">ACH3VR_11300</name>
</gene>
<dbReference type="Gene3D" id="3.20.20.190">
    <property type="entry name" value="Phosphatidylinositol (PI) phosphodiesterase"/>
    <property type="match status" value="1"/>
</dbReference>
<dbReference type="EMBL" id="JBIQWL010000003">
    <property type="protein sequence ID" value="MFH8250943.1"/>
    <property type="molecule type" value="Genomic_DNA"/>
</dbReference>
<protein>
    <submittedName>
        <fullName evidence="2">Glycerophosphodiester phosphodiesterase</fullName>
    </submittedName>
</protein>
<dbReference type="PROSITE" id="PS51704">
    <property type="entry name" value="GP_PDE"/>
    <property type="match status" value="1"/>
</dbReference>
<evidence type="ECO:0000313" key="2">
    <source>
        <dbReference type="EMBL" id="MFH8250943.1"/>
    </source>
</evidence>
<name>A0ABW7Q7Z4_9MICO</name>
<dbReference type="SUPFAM" id="SSF51695">
    <property type="entry name" value="PLC-like phosphodiesterases"/>
    <property type="match status" value="1"/>
</dbReference>
<dbReference type="PANTHER" id="PTHR46211:SF14">
    <property type="entry name" value="GLYCEROPHOSPHODIESTER PHOSPHODIESTERASE"/>
    <property type="match status" value="1"/>
</dbReference>
<feature type="domain" description="GP-PDE" evidence="1">
    <location>
        <begin position="56"/>
        <end position="292"/>
    </location>
</feature>
<dbReference type="Pfam" id="PF03009">
    <property type="entry name" value="GDPD"/>
    <property type="match status" value="1"/>
</dbReference>
<evidence type="ECO:0000259" key="1">
    <source>
        <dbReference type="PROSITE" id="PS51704"/>
    </source>
</evidence>
<dbReference type="InterPro" id="IPR017946">
    <property type="entry name" value="PLC-like_Pdiesterase_TIM-brl"/>
</dbReference>
<sequence>MPASPASDRSQDRMPALVTVCVLAIASLVIAFLGASPARVSATELLGDARAPQDAAFVVSHRGGGALAPENTLPAVEAAIDAGFDYVEIDVALTADRVPVLMHDRTVDRTTDGHGSLASLTLAQVKELDAGSWFAPAYAGTRVPTLEEFLAVLGSSGRRALVELKGVWDAEAGAALIASLRAHDLERRVAIVSFNPQSLLATSGASDLVYRLLILRRLPHDIEQAVEGADARGILVDWRAVAKRPEIVTELHDAGLRVLVYTLNTDVEWQETTTAGVDGIVTDEPARLMEWQATTVHDDR</sequence>
<reference evidence="2 3" key="1">
    <citation type="submission" date="2024-09" db="EMBL/GenBank/DDBJ databases">
        <authorList>
            <person name="Pan X."/>
        </authorList>
    </citation>
    <scope>NUCLEOTIDE SEQUENCE [LARGE SCALE GENOMIC DNA]</scope>
    <source>
        <strain evidence="2 3">B2969</strain>
    </source>
</reference>
<dbReference type="Proteomes" id="UP001610861">
    <property type="component" value="Unassembled WGS sequence"/>
</dbReference>
<dbReference type="RefSeq" id="WP_397556392.1">
    <property type="nucleotide sequence ID" value="NZ_JBIQWL010000003.1"/>
</dbReference>
<organism evidence="2 3">
    <name type="scientific">Microbacterium alkaliflavum</name>
    <dbReference type="NCBI Taxonomy" id="3248839"/>
    <lineage>
        <taxon>Bacteria</taxon>
        <taxon>Bacillati</taxon>
        <taxon>Actinomycetota</taxon>
        <taxon>Actinomycetes</taxon>
        <taxon>Micrococcales</taxon>
        <taxon>Microbacteriaceae</taxon>
        <taxon>Microbacterium</taxon>
    </lineage>
</organism>
<evidence type="ECO:0000313" key="3">
    <source>
        <dbReference type="Proteomes" id="UP001610861"/>
    </source>
</evidence>
<keyword evidence="3" id="KW-1185">Reference proteome</keyword>